<dbReference type="PANTHER" id="PTHR39965:SF1">
    <property type="entry name" value="CRISPR SYSTEM CMR SUBUNIT CMR6"/>
    <property type="match status" value="1"/>
</dbReference>
<proteinExistence type="predicted"/>
<name>A0ABX2G6W5_9BURK</name>
<evidence type="ECO:0000313" key="3">
    <source>
        <dbReference type="EMBL" id="NRT58052.1"/>
    </source>
</evidence>
<dbReference type="Pfam" id="PF03787">
    <property type="entry name" value="RAMPs"/>
    <property type="match status" value="1"/>
</dbReference>
<evidence type="ECO:0000256" key="1">
    <source>
        <dbReference type="ARBA" id="ARBA00023118"/>
    </source>
</evidence>
<feature type="domain" description="CRISPR type III-associated protein" evidence="2">
    <location>
        <begin position="92"/>
        <end position="284"/>
    </location>
</feature>
<accession>A0ABX2G6W5</accession>
<dbReference type="InterPro" id="IPR005537">
    <property type="entry name" value="RAMP_III_fam"/>
</dbReference>
<dbReference type="InterPro" id="IPR010172">
    <property type="entry name" value="CRISPR-assoc_prot_TM1791"/>
</dbReference>
<reference evidence="3 4" key="1">
    <citation type="submission" date="2020-05" db="EMBL/GenBank/DDBJ databases">
        <title>Genomic Encyclopedia of Type Strains, Phase IV (KMG-V): Genome sequencing to study the core and pangenomes of soil and plant-associated prokaryotes.</title>
        <authorList>
            <person name="Whitman W."/>
        </authorList>
    </citation>
    <scope>NUCLEOTIDE SEQUENCE [LARGE SCALE GENOMIC DNA]</scope>
    <source>
        <strain evidence="3 4">C29</strain>
    </source>
</reference>
<dbReference type="RefSeq" id="WP_173807081.1">
    <property type="nucleotide sequence ID" value="NZ_JABSNM010000022.1"/>
</dbReference>
<evidence type="ECO:0000313" key="4">
    <source>
        <dbReference type="Proteomes" id="UP001516061"/>
    </source>
</evidence>
<evidence type="ECO:0000259" key="2">
    <source>
        <dbReference type="Pfam" id="PF03787"/>
    </source>
</evidence>
<comment type="caution">
    <text evidence="3">The sequence shown here is derived from an EMBL/GenBank/DDBJ whole genome shotgun (WGS) entry which is preliminary data.</text>
</comment>
<dbReference type="EMBL" id="JABSNM010000022">
    <property type="protein sequence ID" value="NRT58052.1"/>
    <property type="molecule type" value="Genomic_DNA"/>
</dbReference>
<keyword evidence="1" id="KW-0051">Antiviral defense</keyword>
<sequence length="385" mass="41710">MSRPFYAHSARQASALDPRSLTQANVGLWFTRFYDGFDPTRNWEISKDSKKSFIDNTVALTARQTGVARERVQGFARRQKMLCEALGGQCVTLTADAPLLTGSGLSHPVENGFTFHPTLGLPFLPAAGVKGLLRGWIEVWAGLEEAARQERVGQWFGRVDGRDGQVHDESGLLIFFDAVPADLPRLGCDILTPHMGKWYEKGDTLTAAELASAGPGDWHSPVPSPFLVVEPGARFQFGIAPRCTGEVGHDAKARIAAAEALAALQQALEWIGAGAKTAAGYGRLVDREARQRQAVAEQMAAAGIQTGHTEWPQAEATWNKGKVELRVSHQGRACVLTQQPAREMRSKLSAADLSRLDKGKPVKVQARVEIQGNNCRLIDVASLAG</sequence>
<organism evidence="3 4">
    <name type="scientific">Sphaerotilus uruguayifluvii</name>
    <dbReference type="NCBI Taxonomy" id="2735897"/>
    <lineage>
        <taxon>Bacteria</taxon>
        <taxon>Pseudomonadati</taxon>
        <taxon>Pseudomonadota</taxon>
        <taxon>Betaproteobacteria</taxon>
        <taxon>Burkholderiales</taxon>
        <taxon>Sphaerotilaceae</taxon>
        <taxon>Sphaerotilus</taxon>
    </lineage>
</organism>
<keyword evidence="4" id="KW-1185">Reference proteome</keyword>
<dbReference type="Proteomes" id="UP001516061">
    <property type="component" value="Unassembled WGS sequence"/>
</dbReference>
<dbReference type="PANTHER" id="PTHR39965">
    <property type="entry name" value="CRISPR SYSTEM CMR SUBUNIT CMR6"/>
    <property type="match status" value="1"/>
</dbReference>
<protein>
    <submittedName>
        <fullName evidence="3">CRISPR-associated protein Cmr6</fullName>
    </submittedName>
</protein>
<dbReference type="NCBIfam" id="TIGR01898">
    <property type="entry name" value="cas_TM1791_cmr6"/>
    <property type="match status" value="1"/>
</dbReference>
<gene>
    <name evidence="3" type="ORF">HNQ01_003818</name>
</gene>